<dbReference type="AlphaFoldDB" id="A0A5E7V5A5"/>
<proteinExistence type="predicted"/>
<accession>A0A5E7V5A5</accession>
<evidence type="ECO:0000313" key="1">
    <source>
        <dbReference type="EMBL" id="VVQ18871.1"/>
    </source>
</evidence>
<evidence type="ECO:0000313" key="2">
    <source>
        <dbReference type="Proteomes" id="UP000412311"/>
    </source>
</evidence>
<name>A0A5E7V5A5_PSEFL</name>
<organism evidence="1 2">
    <name type="scientific">Pseudomonas fluorescens</name>
    <dbReference type="NCBI Taxonomy" id="294"/>
    <lineage>
        <taxon>Bacteria</taxon>
        <taxon>Pseudomonadati</taxon>
        <taxon>Pseudomonadota</taxon>
        <taxon>Gammaproteobacteria</taxon>
        <taxon>Pseudomonadales</taxon>
        <taxon>Pseudomonadaceae</taxon>
        <taxon>Pseudomonas</taxon>
    </lineage>
</organism>
<dbReference type="EMBL" id="CABVJG010000014">
    <property type="protein sequence ID" value="VVQ18871.1"/>
    <property type="molecule type" value="Genomic_DNA"/>
</dbReference>
<dbReference type="Proteomes" id="UP000412311">
    <property type="component" value="Unassembled WGS sequence"/>
</dbReference>
<gene>
    <name evidence="1" type="ORF">PS925_04505</name>
</gene>
<protein>
    <submittedName>
        <fullName evidence="1">Uncharacterized protein</fullName>
    </submittedName>
</protein>
<dbReference type="RefSeq" id="WP_150794895.1">
    <property type="nucleotide sequence ID" value="NZ_CABVJG010000014.1"/>
</dbReference>
<sequence length="307" mass="34997">MIKLKVIASLILNCVLVGLVVAALLSFVALASVEKLEFLLSAKGFEFFLSVFDFPIKCLTAAVTIAAIQLALGSMEAANLQTSLAHRFAMHERYAEYIKISGSHPIYGFPQFHNQLYHFKCYDVAKTLDSVINEISPVFIVTNELTNRVDKISQHYKKMQTRLLTADEKWLSDLIDLANDVRNLRESYLLLYSDTTARWTCKPTLDHDATLGKKYLPALANDSKTPGLVQFYFLPETIRRDVAHIFSALYYFEFLRTDLLHRLAQINSGLEELISAANGRKFYNYPIDEVWRDNHILAGWKIKISSF</sequence>
<reference evidence="1 2" key="1">
    <citation type="submission" date="2019-09" db="EMBL/GenBank/DDBJ databases">
        <authorList>
            <person name="Chandra G."/>
            <person name="Truman W A."/>
        </authorList>
    </citation>
    <scope>NUCLEOTIDE SEQUENCE [LARGE SCALE GENOMIC DNA]</scope>
    <source>
        <strain evidence="1">PS925</strain>
    </source>
</reference>